<keyword evidence="2" id="KW-1185">Reference proteome</keyword>
<comment type="caution">
    <text evidence="1">The sequence shown here is derived from an EMBL/GenBank/DDBJ whole genome shotgun (WGS) entry which is preliminary data.</text>
</comment>
<dbReference type="OrthoDB" id="198787at2759"/>
<reference evidence="1 2" key="1">
    <citation type="submission" date="2018-02" db="EMBL/GenBank/DDBJ databases">
        <title>Genome sequence of the basidiomycete white-rot fungus Phlebia centrifuga.</title>
        <authorList>
            <person name="Granchi Z."/>
            <person name="Peng M."/>
            <person name="de Vries R.P."/>
            <person name="Hilden K."/>
            <person name="Makela M.R."/>
            <person name="Grigoriev I."/>
            <person name="Riley R."/>
        </authorList>
    </citation>
    <scope>NUCLEOTIDE SEQUENCE [LARGE SCALE GENOMIC DNA]</scope>
    <source>
        <strain evidence="1 2">FBCC195</strain>
    </source>
</reference>
<accession>A0A2R6RLZ7</accession>
<name>A0A2R6RLZ7_9APHY</name>
<evidence type="ECO:0000313" key="1">
    <source>
        <dbReference type="EMBL" id="PSS31046.1"/>
    </source>
</evidence>
<proteinExistence type="predicted"/>
<dbReference type="EMBL" id="MLYV02000221">
    <property type="protein sequence ID" value="PSS31046.1"/>
    <property type="molecule type" value="Genomic_DNA"/>
</dbReference>
<protein>
    <submittedName>
        <fullName evidence="1">Uncharacterized protein</fullName>
    </submittedName>
</protein>
<organism evidence="1 2">
    <name type="scientific">Hermanssonia centrifuga</name>
    <dbReference type="NCBI Taxonomy" id="98765"/>
    <lineage>
        <taxon>Eukaryota</taxon>
        <taxon>Fungi</taxon>
        <taxon>Dikarya</taxon>
        <taxon>Basidiomycota</taxon>
        <taxon>Agaricomycotina</taxon>
        <taxon>Agaricomycetes</taxon>
        <taxon>Polyporales</taxon>
        <taxon>Meruliaceae</taxon>
        <taxon>Hermanssonia</taxon>
    </lineage>
</organism>
<dbReference type="STRING" id="98765.A0A2R6RLZ7"/>
<sequence>MSSIFTLPQPVRNFFSLFPITTYPPVHSPHTAHRIEKPTLWIHPPRSSVLSDGLDTDLLSSDVECLKWQAYLALRGINDVAVRWDVSPDGAVDDLLPNLHVPLEKGDDGGGELLPAHLIPEWVEKRVGELGSLEGYDNEEARDESRAWVTLLEGNIHAALASLSLFF</sequence>
<dbReference type="AlphaFoldDB" id="A0A2R6RLZ7"/>
<dbReference type="Proteomes" id="UP000186601">
    <property type="component" value="Unassembled WGS sequence"/>
</dbReference>
<gene>
    <name evidence="1" type="ORF">PHLCEN_2v2378</name>
</gene>
<evidence type="ECO:0000313" key="2">
    <source>
        <dbReference type="Proteomes" id="UP000186601"/>
    </source>
</evidence>